<gene>
    <name evidence="3" type="ORF">I6K02_18235</name>
</gene>
<dbReference type="GeneID" id="93130220"/>
<dbReference type="InterPro" id="IPR029045">
    <property type="entry name" value="ClpP/crotonase-like_dom_sf"/>
</dbReference>
<dbReference type="Pfam" id="PF00378">
    <property type="entry name" value="ECH_1"/>
    <property type="match status" value="1"/>
</dbReference>
<keyword evidence="4" id="KW-1185">Reference proteome</keyword>
<dbReference type="PANTHER" id="PTHR11941">
    <property type="entry name" value="ENOYL-COA HYDRATASE-RELATED"/>
    <property type="match status" value="1"/>
</dbReference>
<dbReference type="Gene3D" id="3.90.226.10">
    <property type="entry name" value="2-enoyl-CoA Hydratase, Chain A, domain 1"/>
    <property type="match status" value="1"/>
</dbReference>
<dbReference type="GO" id="GO:0006635">
    <property type="term" value="P:fatty acid beta-oxidation"/>
    <property type="evidence" value="ECO:0007669"/>
    <property type="project" value="TreeGrafter"/>
</dbReference>
<dbReference type="PANTHER" id="PTHR11941:SF54">
    <property type="entry name" value="ENOYL-COA HYDRATASE, MITOCHONDRIAL"/>
    <property type="match status" value="1"/>
</dbReference>
<evidence type="ECO:0000313" key="4">
    <source>
        <dbReference type="Proteomes" id="UP000625568"/>
    </source>
</evidence>
<dbReference type="AlphaFoldDB" id="A0A892IHI4"/>
<dbReference type="SUPFAM" id="SSF52096">
    <property type="entry name" value="ClpP/crotonase"/>
    <property type="match status" value="1"/>
</dbReference>
<dbReference type="EMBL" id="CP069483">
    <property type="protein sequence ID" value="QRO80280.1"/>
    <property type="molecule type" value="Genomic_DNA"/>
</dbReference>
<dbReference type="Proteomes" id="UP000625568">
    <property type="component" value="Chromosome 2"/>
</dbReference>
<proteinExistence type="inferred from homology"/>
<dbReference type="GO" id="GO:0016853">
    <property type="term" value="F:isomerase activity"/>
    <property type="evidence" value="ECO:0007669"/>
    <property type="project" value="UniProtKB-KW"/>
</dbReference>
<accession>A0A892IHI4</accession>
<evidence type="ECO:0000256" key="2">
    <source>
        <dbReference type="RuleBase" id="RU003707"/>
    </source>
</evidence>
<dbReference type="InterPro" id="IPR018376">
    <property type="entry name" value="Enoyl-CoA_hyd/isom_CS"/>
</dbReference>
<dbReference type="InterPro" id="IPR001753">
    <property type="entry name" value="Enoyl-CoA_hydra/iso"/>
</dbReference>
<organism evidence="3 4">
    <name type="scientific">Burkholderia dolosa</name>
    <dbReference type="NCBI Taxonomy" id="152500"/>
    <lineage>
        <taxon>Bacteria</taxon>
        <taxon>Pseudomonadati</taxon>
        <taxon>Pseudomonadota</taxon>
        <taxon>Betaproteobacteria</taxon>
        <taxon>Burkholderiales</taxon>
        <taxon>Burkholderiaceae</taxon>
        <taxon>Burkholderia</taxon>
        <taxon>Burkholderia cepacia complex</taxon>
    </lineage>
</organism>
<reference evidence="3 4" key="1">
    <citation type="submission" date="2021-02" db="EMBL/GenBank/DDBJ databases">
        <title>FDA dAtabase for Regulatory Grade micrObial Sequences (FDA-ARGOS): Supporting development and validation of Infectious Disease Dx tests.</title>
        <authorList>
            <person name="Minogue T."/>
            <person name="Wolcott M."/>
            <person name="Wasieloski L."/>
            <person name="Aguilar W."/>
            <person name="Moore D."/>
            <person name="Jaissle J."/>
            <person name="Tallon L."/>
            <person name="Sadzewicz L."/>
            <person name="Zhao X."/>
            <person name="Boylan J."/>
            <person name="Ott S."/>
            <person name="Bowen H."/>
            <person name="Vavikolanu K."/>
            <person name="Mehta A."/>
            <person name="Aluvathingal J."/>
            <person name="Nadendla S."/>
            <person name="Yan Y."/>
            <person name="Sichtig H."/>
        </authorList>
    </citation>
    <scope>NUCLEOTIDE SEQUENCE [LARGE SCALE GENOMIC DNA]</scope>
    <source>
        <strain evidence="3 4">FDAARGOS_1272</strain>
    </source>
</reference>
<keyword evidence="3" id="KW-0413">Isomerase</keyword>
<name>A0A892IHI4_9BURK</name>
<evidence type="ECO:0000256" key="1">
    <source>
        <dbReference type="ARBA" id="ARBA00005254"/>
    </source>
</evidence>
<protein>
    <submittedName>
        <fullName evidence="3">Enoyl-CoA hydratase/isomerase family protein</fullName>
    </submittedName>
</protein>
<comment type="similarity">
    <text evidence="1 2">Belongs to the enoyl-CoA hydratase/isomerase family.</text>
</comment>
<evidence type="ECO:0000313" key="3">
    <source>
        <dbReference type="EMBL" id="QRO80280.1"/>
    </source>
</evidence>
<dbReference type="RefSeq" id="WP_035973915.1">
    <property type="nucleotide sequence ID" value="NZ_CABVPR010000029.1"/>
</dbReference>
<sequence>MNAILNTKCVVVTRPAAHVVRIKLDNSPMNALSRKLRGELRDALADARSDADVRCLILTGTGRAFCAGDDLKEALEYGQDFSELNALFNIVEDFPAPVIAAVNGWCVGGGLELALCCDIRIAAEGANFTAAGVNVGLVASTYRLPRIIGLGRAKAMLLSGAPCDARTAERYGLVTAVVPAADLAATALTQAMEIASRAPLSERAAKRAANAAFDLTRDEANACAIEKFTELERSADHRAALDAFSSHRNPVFFGR</sequence>
<dbReference type="CDD" id="cd06558">
    <property type="entry name" value="crotonase-like"/>
    <property type="match status" value="1"/>
</dbReference>
<dbReference type="PROSITE" id="PS00166">
    <property type="entry name" value="ENOYL_COA_HYDRATASE"/>
    <property type="match status" value="1"/>
</dbReference>